<reference evidence="1 2" key="1">
    <citation type="journal article" date="2020" name="Biotechnol. Biofuels">
        <title>New insights from the biogas microbiome by comprehensive genome-resolved metagenomics of nearly 1600 species originating from multiple anaerobic digesters.</title>
        <authorList>
            <person name="Campanaro S."/>
            <person name="Treu L."/>
            <person name="Rodriguez-R L.M."/>
            <person name="Kovalovszki A."/>
            <person name="Ziels R.M."/>
            <person name="Maus I."/>
            <person name="Zhu X."/>
            <person name="Kougias P.G."/>
            <person name="Basile A."/>
            <person name="Luo G."/>
            <person name="Schluter A."/>
            <person name="Konstantinidis K.T."/>
            <person name="Angelidaki I."/>
        </authorList>
    </citation>
    <scope>NUCLEOTIDE SEQUENCE [LARGE SCALE GENOMIC DNA]</scope>
    <source>
        <strain evidence="1">AS27yjCOA_202</strain>
    </source>
</reference>
<dbReference type="AlphaFoldDB" id="A0A7X9E702"/>
<evidence type="ECO:0000313" key="2">
    <source>
        <dbReference type="Proteomes" id="UP000590542"/>
    </source>
</evidence>
<accession>A0A7X9E702</accession>
<evidence type="ECO:0000313" key="1">
    <source>
        <dbReference type="EMBL" id="NMB91664.1"/>
    </source>
</evidence>
<proteinExistence type="predicted"/>
<gene>
    <name evidence="1" type="ORF">GYA37_02340</name>
</gene>
<sequence length="168" mass="19649">MRINTLETSSEGEEERRKVADLKFKISQIISNRVKKTVEGVPTEEIIVPVEDAPAFAEVKDVVETSKLIWKEEINNQQRHFHMATKEWVEEQLLQKGEPKEKVNKTMNKVFGDEPKYFIRVGYPFLDEENLKLEYYYITNPHAIVTQPDIDEGKRLEETEQPKLPGFN</sequence>
<protein>
    <submittedName>
        <fullName evidence="1">Uncharacterized protein</fullName>
    </submittedName>
</protein>
<comment type="caution">
    <text evidence="1">The sequence shown here is derived from an EMBL/GenBank/DDBJ whole genome shotgun (WGS) entry which is preliminary data.</text>
</comment>
<name>A0A7X9E702_UNCKA</name>
<organism evidence="1 2">
    <name type="scientific">candidate division WWE3 bacterium</name>
    <dbReference type="NCBI Taxonomy" id="2053526"/>
    <lineage>
        <taxon>Bacteria</taxon>
        <taxon>Katanobacteria</taxon>
    </lineage>
</organism>
<dbReference type="EMBL" id="JAAZNV010000007">
    <property type="protein sequence ID" value="NMB91664.1"/>
    <property type="molecule type" value="Genomic_DNA"/>
</dbReference>
<dbReference type="Proteomes" id="UP000590542">
    <property type="component" value="Unassembled WGS sequence"/>
</dbReference>